<dbReference type="PROSITE" id="PS50103">
    <property type="entry name" value="ZF_C3H1"/>
    <property type="match status" value="3"/>
</dbReference>
<dbReference type="Pfam" id="PF00642">
    <property type="entry name" value="zf-CCCH"/>
    <property type="match status" value="3"/>
</dbReference>
<dbReference type="InterPro" id="IPR045877">
    <property type="entry name" value="ZFP36-like"/>
</dbReference>
<accession>A0A8E2DLJ3</accession>
<evidence type="ECO:0000256" key="1">
    <source>
        <dbReference type="ARBA" id="ARBA00022723"/>
    </source>
</evidence>
<feature type="domain" description="C3H1-type" evidence="7">
    <location>
        <begin position="28"/>
        <end position="55"/>
    </location>
</feature>
<keyword evidence="2" id="KW-0677">Repeat</keyword>
<feature type="zinc finger region" description="C3H1-type" evidence="5">
    <location>
        <begin position="28"/>
        <end position="55"/>
    </location>
</feature>
<feature type="domain" description="C3H1-type" evidence="7">
    <location>
        <begin position="268"/>
        <end position="295"/>
    </location>
</feature>
<feature type="domain" description="C3H1-type" evidence="7">
    <location>
        <begin position="177"/>
        <end position="205"/>
    </location>
</feature>
<dbReference type="PANTHER" id="PTHR12547:SF18">
    <property type="entry name" value="PROTEIN TIS11"/>
    <property type="match status" value="1"/>
</dbReference>
<reference evidence="8 9" key="1">
    <citation type="submission" date="2016-07" db="EMBL/GenBank/DDBJ databases">
        <title>Draft genome of the white-rot fungus Obba rivulosa 3A-2.</title>
        <authorList>
            <consortium name="DOE Joint Genome Institute"/>
            <person name="Miettinen O."/>
            <person name="Riley R."/>
            <person name="Acob R."/>
            <person name="Barry K."/>
            <person name="Cullen D."/>
            <person name="De Vries R."/>
            <person name="Hainaut M."/>
            <person name="Hatakka A."/>
            <person name="Henrissat B."/>
            <person name="Hilden K."/>
            <person name="Kuo R."/>
            <person name="Labutti K."/>
            <person name="Lipzen A."/>
            <person name="Makela M.R."/>
            <person name="Sandor L."/>
            <person name="Spatafora J.W."/>
            <person name="Grigoriev I.V."/>
            <person name="Hibbett D.S."/>
        </authorList>
    </citation>
    <scope>NUCLEOTIDE SEQUENCE [LARGE SCALE GENOMIC DNA]</scope>
    <source>
        <strain evidence="8 9">3A-2</strain>
    </source>
</reference>
<evidence type="ECO:0000313" key="8">
    <source>
        <dbReference type="EMBL" id="OCH92605.1"/>
    </source>
</evidence>
<dbReference type="AlphaFoldDB" id="A0A8E2DLJ3"/>
<feature type="region of interest" description="Disordered" evidence="6">
    <location>
        <begin position="347"/>
        <end position="417"/>
    </location>
</feature>
<evidence type="ECO:0000313" key="9">
    <source>
        <dbReference type="Proteomes" id="UP000250043"/>
    </source>
</evidence>
<dbReference type="GO" id="GO:0003729">
    <property type="term" value="F:mRNA binding"/>
    <property type="evidence" value="ECO:0007669"/>
    <property type="project" value="InterPro"/>
</dbReference>
<evidence type="ECO:0000256" key="3">
    <source>
        <dbReference type="ARBA" id="ARBA00022771"/>
    </source>
</evidence>
<gene>
    <name evidence="8" type="ORF">OBBRIDRAFT_833268</name>
</gene>
<dbReference type="EMBL" id="KV722366">
    <property type="protein sequence ID" value="OCH92605.1"/>
    <property type="molecule type" value="Genomic_DNA"/>
</dbReference>
<feature type="zinc finger region" description="C3H1-type" evidence="5">
    <location>
        <begin position="177"/>
        <end position="205"/>
    </location>
</feature>
<dbReference type="SUPFAM" id="SSF90229">
    <property type="entry name" value="CCCH zinc finger"/>
    <property type="match status" value="2"/>
</dbReference>
<dbReference type="PANTHER" id="PTHR12547">
    <property type="entry name" value="CCCH ZINC FINGER/TIS11-RELATED"/>
    <property type="match status" value="1"/>
</dbReference>
<evidence type="ECO:0000256" key="6">
    <source>
        <dbReference type="SAM" id="MobiDB-lite"/>
    </source>
</evidence>
<evidence type="ECO:0000259" key="7">
    <source>
        <dbReference type="PROSITE" id="PS50103"/>
    </source>
</evidence>
<feature type="compositionally biased region" description="Acidic residues" evidence="6">
    <location>
        <begin position="364"/>
        <end position="381"/>
    </location>
</feature>
<proteinExistence type="predicted"/>
<dbReference type="Proteomes" id="UP000250043">
    <property type="component" value="Unassembled WGS sequence"/>
</dbReference>
<dbReference type="InterPro" id="IPR000571">
    <property type="entry name" value="Znf_CCCH"/>
</dbReference>
<dbReference type="OrthoDB" id="411372at2759"/>
<evidence type="ECO:0000256" key="4">
    <source>
        <dbReference type="ARBA" id="ARBA00022833"/>
    </source>
</evidence>
<keyword evidence="3 5" id="KW-0863">Zinc-finger</keyword>
<dbReference type="InterPro" id="IPR036855">
    <property type="entry name" value="Znf_CCCH_sf"/>
</dbReference>
<feature type="zinc finger region" description="C3H1-type" evidence="5">
    <location>
        <begin position="268"/>
        <end position="295"/>
    </location>
</feature>
<evidence type="ECO:0000256" key="5">
    <source>
        <dbReference type="PROSITE-ProRule" id="PRU00723"/>
    </source>
</evidence>
<evidence type="ECO:0000256" key="2">
    <source>
        <dbReference type="ARBA" id="ARBA00022737"/>
    </source>
</evidence>
<sequence>MFNDTALHFAVNSALHTLGHDPSQESAWRTRAPCTFYRAGFCQNGSFCAFAHGEPSAASSSRLSPLPLPLPPASTQAYWAGTRHAIAPPRPVAAQAAPPPYANGYARPPHAPMAGPSVTRHARPLYLGTPFPTPAAPLGAPTPAFGSPAYGFPPVGRHPSRAPSRPREPERVHAPFRYKAEPCKFWEQRGICRKGTECSFIHQTAEEVDRRAAGAARKARDGSAAEEKQSRLVRLRNLPEGPLPTAEESEEGFRPIGWRVVSGGVKLGGTRDTCQKFMAGRCRKGAYCQYAHPGSSDIEDEVSFQEPSYSSLWEYLPPGFCSAVPLPMEPPEDPPCPVSAVPAIAQPHPRHSGRASTFGAAHEDVDESDDQIGAPDVDEDAGAMSPSLLVRPASTPPASSPRDEDAFPVRIHSFISP</sequence>
<name>A0A8E2DLJ3_9APHY</name>
<keyword evidence="4 5" id="KW-0862">Zinc</keyword>
<keyword evidence="1 5" id="KW-0479">Metal-binding</keyword>
<dbReference type="SMART" id="SM00356">
    <property type="entry name" value="ZnF_C3H1"/>
    <property type="match status" value="3"/>
</dbReference>
<keyword evidence="9" id="KW-1185">Reference proteome</keyword>
<protein>
    <recommendedName>
        <fullName evidence="7">C3H1-type domain-containing protein</fullName>
    </recommendedName>
</protein>
<organism evidence="8 9">
    <name type="scientific">Obba rivulosa</name>
    <dbReference type="NCBI Taxonomy" id="1052685"/>
    <lineage>
        <taxon>Eukaryota</taxon>
        <taxon>Fungi</taxon>
        <taxon>Dikarya</taxon>
        <taxon>Basidiomycota</taxon>
        <taxon>Agaricomycotina</taxon>
        <taxon>Agaricomycetes</taxon>
        <taxon>Polyporales</taxon>
        <taxon>Gelatoporiaceae</taxon>
        <taxon>Obba</taxon>
    </lineage>
</organism>
<dbReference type="GO" id="GO:0008270">
    <property type="term" value="F:zinc ion binding"/>
    <property type="evidence" value="ECO:0007669"/>
    <property type="project" value="UniProtKB-KW"/>
</dbReference>
<dbReference type="Gene3D" id="4.10.1000.10">
    <property type="entry name" value="Zinc finger, CCCH-type"/>
    <property type="match status" value="3"/>
</dbReference>